<keyword evidence="12" id="KW-1185">Reference proteome</keyword>
<comment type="subcellular location">
    <subcellularLocation>
        <location evidence="1 9">Cell inner membrane</location>
        <topology evidence="1 9">Multi-pass membrane protein</topology>
    </subcellularLocation>
</comment>
<evidence type="ECO:0000256" key="4">
    <source>
        <dbReference type="ARBA" id="ARBA00022519"/>
    </source>
</evidence>
<evidence type="ECO:0000313" key="11">
    <source>
        <dbReference type="EMBL" id="SHH13014.1"/>
    </source>
</evidence>
<accession>A0A1M5QFL2</accession>
<keyword evidence="4 9" id="KW-0997">Cell inner membrane</keyword>
<dbReference type="PANTHER" id="PTHR35011">
    <property type="entry name" value="2,3-DIKETO-L-GULONATE TRAP TRANSPORTER SMALL PERMEASE PROTEIN YIAM"/>
    <property type="match status" value="1"/>
</dbReference>
<dbReference type="Pfam" id="PF04290">
    <property type="entry name" value="DctQ"/>
    <property type="match status" value="1"/>
</dbReference>
<dbReference type="OrthoDB" id="8908407at2"/>
<feature type="transmembrane region" description="Helical" evidence="9">
    <location>
        <begin position="21"/>
        <end position="44"/>
    </location>
</feature>
<sequence length="187" mass="20071">MPAKTNIAEPGGQGETLAGRVFGLMVDGMNAVGSILIFCVMFLICADVLTRNLLNQPIDGVAELVSLSVIAFVFLQLASTLRHGRMSRADMFIESLRAARPRRAAGLEALFSLCGLLVCAAIGWASWPGFWRAWMTDEFVGIQGVFTAPTWPVKGIVVLGFAITAAQYLILVVDQARTACARPGSRP</sequence>
<keyword evidence="3" id="KW-1003">Cell membrane</keyword>
<evidence type="ECO:0000313" key="12">
    <source>
        <dbReference type="Proteomes" id="UP000184226"/>
    </source>
</evidence>
<feature type="transmembrane region" description="Helical" evidence="9">
    <location>
        <begin position="105"/>
        <end position="127"/>
    </location>
</feature>
<dbReference type="RefSeq" id="WP_073101912.1">
    <property type="nucleotide sequence ID" value="NZ_FQXE01000002.1"/>
</dbReference>
<dbReference type="InterPro" id="IPR055348">
    <property type="entry name" value="DctQ"/>
</dbReference>
<evidence type="ECO:0000256" key="2">
    <source>
        <dbReference type="ARBA" id="ARBA00022448"/>
    </source>
</evidence>
<organism evidence="11 12">
    <name type="scientific">Pollutimonas bauzanensis</name>
    <dbReference type="NCBI Taxonomy" id="658167"/>
    <lineage>
        <taxon>Bacteria</taxon>
        <taxon>Pseudomonadati</taxon>
        <taxon>Pseudomonadota</taxon>
        <taxon>Betaproteobacteria</taxon>
        <taxon>Burkholderiales</taxon>
        <taxon>Alcaligenaceae</taxon>
        <taxon>Pollutimonas</taxon>
    </lineage>
</organism>
<evidence type="ECO:0000256" key="9">
    <source>
        <dbReference type="RuleBase" id="RU369079"/>
    </source>
</evidence>
<dbReference type="EMBL" id="FQXE01000002">
    <property type="protein sequence ID" value="SHH13014.1"/>
    <property type="molecule type" value="Genomic_DNA"/>
</dbReference>
<evidence type="ECO:0000256" key="1">
    <source>
        <dbReference type="ARBA" id="ARBA00004429"/>
    </source>
</evidence>
<evidence type="ECO:0000256" key="6">
    <source>
        <dbReference type="ARBA" id="ARBA00022989"/>
    </source>
</evidence>
<evidence type="ECO:0000256" key="3">
    <source>
        <dbReference type="ARBA" id="ARBA00022475"/>
    </source>
</evidence>
<comment type="subunit">
    <text evidence="9">The complex comprises the extracytoplasmic solute receptor protein and the two transmembrane proteins.</text>
</comment>
<keyword evidence="2 9" id="KW-0813">Transport</keyword>
<dbReference type="STRING" id="658167.SAMN04488135_102266"/>
<evidence type="ECO:0000259" key="10">
    <source>
        <dbReference type="Pfam" id="PF04290"/>
    </source>
</evidence>
<evidence type="ECO:0000256" key="8">
    <source>
        <dbReference type="ARBA" id="ARBA00038436"/>
    </source>
</evidence>
<dbReference type="GO" id="GO:0022857">
    <property type="term" value="F:transmembrane transporter activity"/>
    <property type="evidence" value="ECO:0007669"/>
    <property type="project" value="UniProtKB-UniRule"/>
</dbReference>
<dbReference type="PANTHER" id="PTHR35011:SF10">
    <property type="entry name" value="TRAP TRANSPORTER SMALL PERMEASE PROTEIN"/>
    <property type="match status" value="1"/>
</dbReference>
<keyword evidence="6 9" id="KW-1133">Transmembrane helix</keyword>
<name>A0A1M5QFL2_9BURK</name>
<comment type="similarity">
    <text evidence="8 9">Belongs to the TRAP transporter small permease family.</text>
</comment>
<proteinExistence type="inferred from homology"/>
<comment type="function">
    <text evidence="9">Part of the tripartite ATP-independent periplasmic (TRAP) transport system.</text>
</comment>
<keyword evidence="5 9" id="KW-0812">Transmembrane</keyword>
<dbReference type="AlphaFoldDB" id="A0A1M5QFL2"/>
<gene>
    <name evidence="11" type="ORF">SAMN04488135_102266</name>
</gene>
<dbReference type="InterPro" id="IPR007387">
    <property type="entry name" value="TRAP_DctQ"/>
</dbReference>
<feature type="domain" description="Tripartite ATP-independent periplasmic transporters DctQ component" evidence="10">
    <location>
        <begin position="41"/>
        <end position="177"/>
    </location>
</feature>
<keyword evidence="7 9" id="KW-0472">Membrane</keyword>
<evidence type="ECO:0000256" key="5">
    <source>
        <dbReference type="ARBA" id="ARBA00022692"/>
    </source>
</evidence>
<protein>
    <recommendedName>
        <fullName evidence="9">TRAP transporter small permease protein</fullName>
    </recommendedName>
</protein>
<dbReference type="GO" id="GO:0015740">
    <property type="term" value="P:C4-dicarboxylate transport"/>
    <property type="evidence" value="ECO:0007669"/>
    <property type="project" value="TreeGrafter"/>
</dbReference>
<dbReference type="GO" id="GO:0005886">
    <property type="term" value="C:plasma membrane"/>
    <property type="evidence" value="ECO:0007669"/>
    <property type="project" value="UniProtKB-SubCell"/>
</dbReference>
<evidence type="ECO:0000256" key="7">
    <source>
        <dbReference type="ARBA" id="ARBA00023136"/>
    </source>
</evidence>
<feature type="transmembrane region" description="Helical" evidence="9">
    <location>
        <begin position="155"/>
        <end position="173"/>
    </location>
</feature>
<dbReference type="Proteomes" id="UP000184226">
    <property type="component" value="Unassembled WGS sequence"/>
</dbReference>
<reference evidence="11 12" key="1">
    <citation type="submission" date="2016-11" db="EMBL/GenBank/DDBJ databases">
        <authorList>
            <person name="Jaros S."/>
            <person name="Januszkiewicz K."/>
            <person name="Wedrychowicz H."/>
        </authorList>
    </citation>
    <scope>NUCLEOTIDE SEQUENCE [LARGE SCALE GENOMIC DNA]</scope>
    <source>
        <strain evidence="11 12">CGMCC 1.10190</strain>
    </source>
</reference>
<feature type="transmembrane region" description="Helical" evidence="9">
    <location>
        <begin position="64"/>
        <end position="84"/>
    </location>
</feature>